<dbReference type="InterPro" id="IPR011991">
    <property type="entry name" value="ArsR-like_HTH"/>
</dbReference>
<feature type="domain" description="Transcription regulator TrmB N-terminal" evidence="1">
    <location>
        <begin position="11"/>
        <end position="77"/>
    </location>
</feature>
<keyword evidence="3" id="KW-1185">Reference proteome</keyword>
<evidence type="ECO:0000313" key="3">
    <source>
        <dbReference type="Proteomes" id="UP001143304"/>
    </source>
</evidence>
<organism evidence="2 3">
    <name type="scientific">Candidatus Marimicrobium litorale</name>
    <dbReference type="NCBI Taxonomy" id="2518991"/>
    <lineage>
        <taxon>Bacteria</taxon>
        <taxon>Pseudomonadati</taxon>
        <taxon>Pseudomonadota</taxon>
        <taxon>Gammaproteobacteria</taxon>
        <taxon>Cellvibrionales</taxon>
        <taxon>Halieaceae</taxon>
        <taxon>Marimicrobium</taxon>
    </lineage>
</organism>
<dbReference type="CDD" id="cd00090">
    <property type="entry name" value="HTH_ARSR"/>
    <property type="match status" value="1"/>
</dbReference>
<protein>
    <submittedName>
        <fullName evidence="2">TrmB family transcriptional regulator</fullName>
    </submittedName>
</protein>
<gene>
    <name evidence="2" type="ORF">EYC82_12655</name>
</gene>
<dbReference type="RefSeq" id="WP_279249907.1">
    <property type="nucleotide sequence ID" value="NZ_SHNO01000001.1"/>
</dbReference>
<comment type="caution">
    <text evidence="2">The sequence shown here is derived from an EMBL/GenBank/DDBJ whole genome shotgun (WGS) entry which is preliminary data.</text>
</comment>
<evidence type="ECO:0000259" key="1">
    <source>
        <dbReference type="Pfam" id="PF01978"/>
    </source>
</evidence>
<dbReference type="InterPro" id="IPR051797">
    <property type="entry name" value="TrmB-like"/>
</dbReference>
<dbReference type="SUPFAM" id="SSF46785">
    <property type="entry name" value="Winged helix' DNA-binding domain"/>
    <property type="match status" value="1"/>
</dbReference>
<dbReference type="EMBL" id="SHNO01000001">
    <property type="protein sequence ID" value="MCX2978209.1"/>
    <property type="molecule type" value="Genomic_DNA"/>
</dbReference>
<dbReference type="InterPro" id="IPR036388">
    <property type="entry name" value="WH-like_DNA-bd_sf"/>
</dbReference>
<dbReference type="Pfam" id="PF01978">
    <property type="entry name" value="TrmB"/>
    <property type="match status" value="1"/>
</dbReference>
<dbReference type="InterPro" id="IPR002831">
    <property type="entry name" value="Tscrpt_reg_TrmB_N"/>
</dbReference>
<dbReference type="Proteomes" id="UP001143304">
    <property type="component" value="Unassembled WGS sequence"/>
</dbReference>
<accession>A0ABT3T9S2</accession>
<dbReference type="PANTHER" id="PTHR34293">
    <property type="entry name" value="HTH-TYPE TRANSCRIPTIONAL REGULATOR TRMBL2"/>
    <property type="match status" value="1"/>
</dbReference>
<dbReference type="PANTHER" id="PTHR34293:SF1">
    <property type="entry name" value="HTH-TYPE TRANSCRIPTIONAL REGULATOR TRMBL2"/>
    <property type="match status" value="1"/>
</dbReference>
<name>A0ABT3T9S2_9GAMM</name>
<sequence>MTTRKTQALGSLGLDTRQIKVYQSLHKLGPASIRDVAAEAGINRGSTYETLKQLVTMGLVNYLPKGKRRVFQAEDPEQLLSLGESKQQALAQAMEELRKDIIPALKQARPEFSPGNVRFYEGDDGVELVLRDILKSTAKQGNNAYSVISTKTLRQHLYRPFPNFTRQRVQQGIGVRVIAVGEGGDDAELAERKWLPAGAGTDASYIAIYPPKVAMITLADQDYPVIVIIDSAAIASTQQLLFDTLWRFL</sequence>
<reference evidence="2" key="1">
    <citation type="submission" date="2019-02" db="EMBL/GenBank/DDBJ databases">
        <authorList>
            <person name="Li S.-H."/>
        </authorList>
    </citation>
    <scope>NUCLEOTIDE SEQUENCE</scope>
    <source>
        <strain evidence="2">IMCC11814</strain>
    </source>
</reference>
<proteinExistence type="predicted"/>
<dbReference type="Gene3D" id="1.10.10.10">
    <property type="entry name" value="Winged helix-like DNA-binding domain superfamily/Winged helix DNA-binding domain"/>
    <property type="match status" value="1"/>
</dbReference>
<dbReference type="InterPro" id="IPR036390">
    <property type="entry name" value="WH_DNA-bd_sf"/>
</dbReference>
<evidence type="ECO:0000313" key="2">
    <source>
        <dbReference type="EMBL" id="MCX2978209.1"/>
    </source>
</evidence>